<dbReference type="PANTHER" id="PTHR43903">
    <property type="entry name" value="NEUROLIGIN"/>
    <property type="match status" value="1"/>
</dbReference>
<dbReference type="SUPFAM" id="SSF53474">
    <property type="entry name" value="alpha/beta-Hydrolases"/>
    <property type="match status" value="1"/>
</dbReference>
<dbReference type="GO" id="GO:0052689">
    <property type="term" value="F:carboxylic ester hydrolase activity"/>
    <property type="evidence" value="ECO:0007669"/>
    <property type="project" value="UniProtKB-KW"/>
</dbReference>
<dbReference type="Gene3D" id="3.40.50.1820">
    <property type="entry name" value="alpha/beta hydrolase"/>
    <property type="match status" value="1"/>
</dbReference>
<evidence type="ECO:0000256" key="5">
    <source>
        <dbReference type="RuleBase" id="RU361235"/>
    </source>
</evidence>
<keyword evidence="2" id="KW-0719">Serine esterase</keyword>
<dbReference type="EC" id="3.1.1.-" evidence="5"/>
<evidence type="ECO:0000313" key="7">
    <source>
        <dbReference type="EMBL" id="CAD7407532.1"/>
    </source>
</evidence>
<keyword evidence="3 5" id="KW-0378">Hydrolase</keyword>
<feature type="domain" description="Carboxylesterase type B" evidence="6">
    <location>
        <begin position="29"/>
        <end position="154"/>
    </location>
</feature>
<dbReference type="InterPro" id="IPR051093">
    <property type="entry name" value="Neuroligin/BSAL"/>
</dbReference>
<evidence type="ECO:0000256" key="1">
    <source>
        <dbReference type="ARBA" id="ARBA00005964"/>
    </source>
</evidence>
<dbReference type="EMBL" id="OC320210">
    <property type="protein sequence ID" value="CAD7407532.1"/>
    <property type="molecule type" value="Genomic_DNA"/>
</dbReference>
<dbReference type="InterPro" id="IPR002018">
    <property type="entry name" value="CarbesteraseB"/>
</dbReference>
<gene>
    <name evidence="7" type="ORF">TCEB3V08_LOCUS9058</name>
</gene>
<dbReference type="AlphaFoldDB" id="A0A7R9D5T7"/>
<keyword evidence="4" id="KW-0325">Glycoprotein</keyword>
<comment type="similarity">
    <text evidence="1 5">Belongs to the type-B carboxylesterase/lipase family.</text>
</comment>
<dbReference type="Pfam" id="PF00135">
    <property type="entry name" value="COesterase"/>
    <property type="match status" value="1"/>
</dbReference>
<dbReference type="InterPro" id="IPR019826">
    <property type="entry name" value="Carboxylesterase_B_AS"/>
</dbReference>
<sequence>MNVHCPGAATSRHPEGVFARTPGSASGISFFCLKDIYARGNLGLLDQYFALLWVKDNIESFGGNKSSITLMGHSAGAASVIYHMISPRTSGYFQRAIVMSGSVLSPWSRVEDPSKSSRAIARSLGCLAETSRTILQCLRSKSVEELLRAFEMQYKDGVDFCLLEHRSSLGPLVNLG</sequence>
<proteinExistence type="inferred from homology"/>
<name>A0A7R9D5T7_TIMCR</name>
<evidence type="ECO:0000256" key="4">
    <source>
        <dbReference type="ARBA" id="ARBA00023180"/>
    </source>
</evidence>
<dbReference type="InterPro" id="IPR029058">
    <property type="entry name" value="AB_hydrolase_fold"/>
</dbReference>
<evidence type="ECO:0000256" key="2">
    <source>
        <dbReference type="ARBA" id="ARBA00022487"/>
    </source>
</evidence>
<dbReference type="PROSITE" id="PS00122">
    <property type="entry name" value="CARBOXYLESTERASE_B_1"/>
    <property type="match status" value="1"/>
</dbReference>
<evidence type="ECO:0000256" key="3">
    <source>
        <dbReference type="ARBA" id="ARBA00022801"/>
    </source>
</evidence>
<evidence type="ECO:0000259" key="6">
    <source>
        <dbReference type="Pfam" id="PF00135"/>
    </source>
</evidence>
<protein>
    <recommendedName>
        <fullName evidence="5">Carboxylic ester hydrolase</fullName>
        <ecNumber evidence="5">3.1.1.-</ecNumber>
    </recommendedName>
</protein>
<reference evidence="7" key="1">
    <citation type="submission" date="2020-11" db="EMBL/GenBank/DDBJ databases">
        <authorList>
            <person name="Tran Van P."/>
        </authorList>
    </citation>
    <scope>NUCLEOTIDE SEQUENCE</scope>
</reference>
<accession>A0A7R9D5T7</accession>
<organism evidence="7">
    <name type="scientific">Timema cristinae</name>
    <name type="common">Walking stick</name>
    <dbReference type="NCBI Taxonomy" id="61476"/>
    <lineage>
        <taxon>Eukaryota</taxon>
        <taxon>Metazoa</taxon>
        <taxon>Ecdysozoa</taxon>
        <taxon>Arthropoda</taxon>
        <taxon>Hexapoda</taxon>
        <taxon>Insecta</taxon>
        <taxon>Pterygota</taxon>
        <taxon>Neoptera</taxon>
        <taxon>Polyneoptera</taxon>
        <taxon>Phasmatodea</taxon>
        <taxon>Timematodea</taxon>
        <taxon>Timematoidea</taxon>
        <taxon>Timematidae</taxon>
        <taxon>Timema</taxon>
    </lineage>
</organism>